<evidence type="ECO:0000313" key="4">
    <source>
        <dbReference type="Proteomes" id="UP000564836"/>
    </source>
</evidence>
<dbReference type="AlphaFoldDB" id="A0A7Z0QC03"/>
<evidence type="ECO:0000313" key="2">
    <source>
        <dbReference type="EMBL" id="NYY91671.1"/>
    </source>
</evidence>
<reference evidence="3 4" key="1">
    <citation type="journal article" date="2017" name="Syst. Appl. Microbiol.">
        <title>Soybeans inoculated with root zone soils of Canadian native legumes harbour diverse and novel Bradyrhizobium spp. that possess agricultural potential.</title>
        <authorList>
            <person name="Bromfield E.S.P."/>
            <person name="Cloutier S."/>
            <person name="Tambong J.T."/>
            <person name="Tran Thi T.V."/>
        </authorList>
    </citation>
    <scope>NUCLEOTIDE SEQUENCE [LARGE SCALE GENOMIC DNA]</scope>
    <source>
        <strain evidence="3 4">323S2</strain>
    </source>
</reference>
<feature type="signal peptide" evidence="1">
    <location>
        <begin position="1"/>
        <end position="24"/>
    </location>
</feature>
<evidence type="ECO:0000313" key="3">
    <source>
        <dbReference type="EMBL" id="UGX92333.1"/>
    </source>
</evidence>
<protein>
    <submittedName>
        <fullName evidence="2">Uncharacterized protein</fullName>
    </submittedName>
</protein>
<keyword evidence="1" id="KW-0732">Signal</keyword>
<sequence>MIRQSFLALAFFSSLIFNSSLSFAECRRIGPIDSVSIKNYDSILIEKPDLKQLRPLGFTDRSKIFSALDEVSGRETGGCWAGPSGNFDQQILSVGVLQWNYGQGSLQPIIAAFERKFTSRGEFIAWQKKMMPKYGAIVFSAGCKRLPTITDKCSNALLPLTNGKLDPDLRKELDTLFNSNEMIQIQVDRFVRSIQSVRDDLGRVFGQKKSFSYTQVRWAIDTKIQQGGLTKIQQGGFPVDRDIQKMRAEWNDLPNKEEKQKALLALVDWYRGLSYSADQGGVSRDRECNVQSWQQKINSSTSAEQDDLLNLTFLRSRTATGMSGFWQANAFQRRAKIALNVGSVGGDRVGIAKNCVVPAVTQKVTQGSDVKRQETNLERMNAGWEKLSDEEKRQALLALVDWYKGLSFSVYQGWVSRDRECNVQYWRQKINAGISAEQAQKLNRAFLESRVDKWHSGFRQALIFEREATRILGVGSIEGDRIGIESTSSCIPPASAVS</sequence>
<organism evidence="2">
    <name type="scientific">Bradyrhizobium barranii subsp. barranii</name>
    <dbReference type="NCBI Taxonomy" id="2823807"/>
    <lineage>
        <taxon>Bacteria</taxon>
        <taxon>Pseudomonadati</taxon>
        <taxon>Pseudomonadota</taxon>
        <taxon>Alphaproteobacteria</taxon>
        <taxon>Hyphomicrobiales</taxon>
        <taxon>Nitrobacteraceae</taxon>
        <taxon>Bradyrhizobium</taxon>
        <taxon>Bradyrhizobium barranii</taxon>
    </lineage>
</organism>
<dbReference type="Proteomes" id="UP000564836">
    <property type="component" value="Chromosome"/>
</dbReference>
<name>A0A7Z0QC03_9BRAD</name>
<dbReference type="EMBL" id="CP088280">
    <property type="protein sequence ID" value="UGX92333.1"/>
    <property type="molecule type" value="Genomic_DNA"/>
</dbReference>
<feature type="chain" id="PRO_5031526283" evidence="1">
    <location>
        <begin position="25"/>
        <end position="498"/>
    </location>
</feature>
<reference evidence="3 4" key="3">
    <citation type="journal article" date="2022" name="Int. J. Syst. Evol. Microbiol.">
        <title>Strains of Bradyrhizobium barranii sp. nov. associated with legumes native to Canada are symbionts of soybeans and belong to different subspecies (subsp. barranii subsp. nov. and subsp. apii subsp. nov.) and symbiovars (sv. glycinearum and sv. septentrionale).</title>
        <authorList>
            <person name="Bromfield E.S.P."/>
            <person name="Cloutier S."/>
            <person name="Wasai-Hara S."/>
            <person name="Minamisawa K."/>
        </authorList>
    </citation>
    <scope>NUCLEOTIDE SEQUENCE [LARGE SCALE GENOMIC DNA]</scope>
    <source>
        <strain evidence="3 4">323S2</strain>
    </source>
</reference>
<proteinExistence type="predicted"/>
<evidence type="ECO:0000256" key="1">
    <source>
        <dbReference type="SAM" id="SignalP"/>
    </source>
</evidence>
<gene>
    <name evidence="3" type="ORF">G6321_00042575</name>
    <name evidence="2" type="ORF">G6321_25785</name>
</gene>
<dbReference type="RefSeq" id="WP_166349455.1">
    <property type="nucleotide sequence ID" value="NZ_CP088280.1"/>
</dbReference>
<reference evidence="2" key="2">
    <citation type="submission" date="2020-06" db="EMBL/GenBank/DDBJ databases">
        <title>Whole Genome Sequence of Bradyrhizobium sp. Strain 323S2.</title>
        <authorList>
            <person name="Bromfield E.S.P."/>
        </authorList>
    </citation>
    <scope>NUCLEOTIDE SEQUENCE [LARGE SCALE GENOMIC DNA]</scope>
    <source>
        <strain evidence="2">323S2</strain>
    </source>
</reference>
<accession>A0A7Z0QC03</accession>
<dbReference type="EMBL" id="JACBFH010000001">
    <property type="protein sequence ID" value="NYY91671.1"/>
    <property type="molecule type" value="Genomic_DNA"/>
</dbReference>